<keyword evidence="1" id="KW-0233">DNA recombination</keyword>
<dbReference type="Proteomes" id="UP000093104">
    <property type="component" value="Unassembled WGS sequence"/>
</dbReference>
<evidence type="ECO:0008006" key="4">
    <source>
        <dbReference type="Google" id="ProtNLM"/>
    </source>
</evidence>
<dbReference type="GO" id="GO:0006310">
    <property type="term" value="P:DNA recombination"/>
    <property type="evidence" value="ECO:0007669"/>
    <property type="project" value="UniProtKB-KW"/>
</dbReference>
<dbReference type="SUPFAM" id="SSF56349">
    <property type="entry name" value="DNA breaking-rejoining enzymes"/>
    <property type="match status" value="1"/>
</dbReference>
<proteinExistence type="predicted"/>
<dbReference type="GO" id="GO:0015074">
    <property type="term" value="P:DNA integration"/>
    <property type="evidence" value="ECO:0007669"/>
    <property type="project" value="InterPro"/>
</dbReference>
<dbReference type="AlphaFoldDB" id="A0A1C7YXX4"/>
<organism evidence="2 3">
    <name type="scientific">Pseudomonas syringae</name>
    <dbReference type="NCBI Taxonomy" id="317"/>
    <lineage>
        <taxon>Bacteria</taxon>
        <taxon>Pseudomonadati</taxon>
        <taxon>Pseudomonadota</taxon>
        <taxon>Gammaproteobacteria</taxon>
        <taxon>Pseudomonadales</taxon>
        <taxon>Pseudomonadaceae</taxon>
        <taxon>Pseudomonas</taxon>
    </lineage>
</organism>
<protein>
    <recommendedName>
        <fullName evidence="4">Integrase</fullName>
    </recommendedName>
</protein>
<name>A0A1C7YXX4_PSESX</name>
<dbReference type="InterPro" id="IPR011010">
    <property type="entry name" value="DNA_brk_join_enz"/>
</dbReference>
<dbReference type="GO" id="GO:0003677">
    <property type="term" value="F:DNA binding"/>
    <property type="evidence" value="ECO:0007669"/>
    <property type="project" value="InterPro"/>
</dbReference>
<reference evidence="2 3" key="1">
    <citation type="submission" date="2015-07" db="EMBL/GenBank/DDBJ databases">
        <title>Draft genome sequence of a diazotrophic, plant growth-promoting rhizobacterium of the Pseudomonas syringae complex.</title>
        <authorList>
            <person name="Patten C.L."/>
            <person name="Jeong H."/>
        </authorList>
    </citation>
    <scope>NUCLEOTIDE SEQUENCE [LARGE SCALE GENOMIC DNA]</scope>
    <source>
        <strain evidence="2 3">GR12-2</strain>
    </source>
</reference>
<dbReference type="InterPro" id="IPR013762">
    <property type="entry name" value="Integrase-like_cat_sf"/>
</dbReference>
<evidence type="ECO:0000256" key="1">
    <source>
        <dbReference type="ARBA" id="ARBA00023172"/>
    </source>
</evidence>
<evidence type="ECO:0000313" key="3">
    <source>
        <dbReference type="Proteomes" id="UP000093104"/>
    </source>
</evidence>
<evidence type="ECO:0000313" key="2">
    <source>
        <dbReference type="EMBL" id="OCR22582.1"/>
    </source>
</evidence>
<dbReference type="Gene3D" id="1.10.443.10">
    <property type="entry name" value="Intergrase catalytic core"/>
    <property type="match status" value="1"/>
</dbReference>
<dbReference type="EMBL" id="LGSI01000068">
    <property type="protein sequence ID" value="OCR22582.1"/>
    <property type="molecule type" value="Genomic_DNA"/>
</dbReference>
<sequence length="396" mass="46813">MRWLESFPENLDAVSSYRAVKGFLLNYAANSATFNAYRSYIERLLLWTLLILKKSLMTLTRQDFERFMTFCLTPPADWVGPIVRSRYQRVGGIILMPTDTYVVNPEWRPFNHTVRKQDRKFAEEQRMESVITPYKMKKDSISMTFSVCGSFFEWMANEGLSSIPNPIHAIKQKSSYRKKSVASMAHSLTSRQWDFVFETAQMMADQEPEMHERTLFIVATMYSLYLKVTDIVGRNGREPMMRDFRKDDQGNWWFYVINQGEEFSRVSVKDEYIRIWMSRYRLFLGLTPEPFPEDDSPLLHSLRKLGGLCDRRIRDLVQDVFDKAYERMRIDGFSEDDIKNLRSASPHWLRDTSALIDAQVRDHKHLQADLGHQNLSSTLDRYYYRDDQDRHRSNKS</sequence>
<comment type="caution">
    <text evidence="2">The sequence shown here is derived from an EMBL/GenBank/DDBJ whole genome shotgun (WGS) entry which is preliminary data.</text>
</comment>
<gene>
    <name evidence="2" type="ORF">AFK24_24995</name>
</gene>
<accession>A0A1C7YXX4</accession>